<evidence type="ECO:0000256" key="2">
    <source>
        <dbReference type="SAM" id="Phobius"/>
    </source>
</evidence>
<protein>
    <submittedName>
        <fullName evidence="4">LRAT domain-containing protein</fullName>
    </submittedName>
</protein>
<reference evidence="3" key="2">
    <citation type="submission" date="2014-05" db="EMBL/GenBank/DDBJ databases">
        <title>The genome and life-stage specific transcriptomes of Globodera pallida elucidate key aspects of plant parasitism by a cyst nematode.</title>
        <authorList>
            <person name="Cotton J.A."/>
            <person name="Lilley C.J."/>
            <person name="Jones L.M."/>
            <person name="Kikuchi T."/>
            <person name="Reid A.J."/>
            <person name="Thorpe P."/>
            <person name="Tsai I.J."/>
            <person name="Beasley H."/>
            <person name="Blok V."/>
            <person name="Cock P.J.A."/>
            <person name="Van den Akker S.E."/>
            <person name="Holroyd N."/>
            <person name="Hunt M."/>
            <person name="Mantelin S."/>
            <person name="Naghra H."/>
            <person name="Pain A."/>
            <person name="Palomares-Rius J.E."/>
            <person name="Zarowiecki M."/>
            <person name="Berriman M."/>
            <person name="Jones J.T."/>
            <person name="Urwin P.E."/>
        </authorList>
    </citation>
    <scope>NUCLEOTIDE SEQUENCE [LARGE SCALE GENOMIC DNA]</scope>
    <source>
        <strain evidence="3">Lindley</strain>
    </source>
</reference>
<evidence type="ECO:0000313" key="4">
    <source>
        <dbReference type="WBParaSite" id="GPLIN_000444700"/>
    </source>
</evidence>
<organism evidence="3 4">
    <name type="scientific">Globodera pallida</name>
    <name type="common">Potato cyst nematode worm</name>
    <name type="synonym">Heterodera pallida</name>
    <dbReference type="NCBI Taxonomy" id="36090"/>
    <lineage>
        <taxon>Eukaryota</taxon>
        <taxon>Metazoa</taxon>
        <taxon>Ecdysozoa</taxon>
        <taxon>Nematoda</taxon>
        <taxon>Chromadorea</taxon>
        <taxon>Rhabditida</taxon>
        <taxon>Tylenchina</taxon>
        <taxon>Tylenchomorpha</taxon>
        <taxon>Tylenchoidea</taxon>
        <taxon>Heteroderidae</taxon>
        <taxon>Heteroderinae</taxon>
        <taxon>Globodera</taxon>
    </lineage>
</organism>
<dbReference type="Proteomes" id="UP000050741">
    <property type="component" value="Unassembled WGS sequence"/>
</dbReference>
<keyword evidence="2" id="KW-1133">Transmembrane helix</keyword>
<feature type="transmembrane region" description="Helical" evidence="2">
    <location>
        <begin position="301"/>
        <end position="322"/>
    </location>
</feature>
<reference evidence="4" key="3">
    <citation type="submission" date="2016-06" db="UniProtKB">
        <authorList>
            <consortium name="WormBaseParasite"/>
        </authorList>
    </citation>
    <scope>IDENTIFICATION</scope>
</reference>
<keyword evidence="3" id="KW-1185">Reference proteome</keyword>
<proteinExistence type="predicted"/>
<feature type="transmembrane region" description="Helical" evidence="2">
    <location>
        <begin position="328"/>
        <end position="352"/>
    </location>
</feature>
<reference evidence="3" key="1">
    <citation type="submission" date="2013-12" db="EMBL/GenBank/DDBJ databases">
        <authorList>
            <person name="Aslett M."/>
        </authorList>
    </citation>
    <scope>NUCLEOTIDE SEQUENCE [LARGE SCALE GENOMIC DNA]</scope>
    <source>
        <strain evidence="3">Lindley</strain>
    </source>
</reference>
<dbReference type="WBParaSite" id="GPLIN_000444700">
    <property type="protein sequence ID" value="GPLIN_000444700"/>
    <property type="gene ID" value="GPLIN_000444700"/>
</dbReference>
<name>A0A183BV10_GLOPA</name>
<dbReference type="AlphaFoldDB" id="A0A183BV10"/>
<sequence length="364" mass="42394">MQNPLNESEKNDEEIAKTIEENSKKAENMQKDQLNEQNVGENAKNEIQILSKYNENPKEEVKIRVINRIANLPRHAYVVVGNYEYDFLLGGARRRKFRHDINVKLDNSNKKKVQSFKQKKLFVPPKKAEKVFFEMSKRFWHDQSFSESKANCLDFVFNFVCALFDGNCPKKKLWPNNFVELDADMPDEYAKLDELRFPASVFERQPISLPGKMKFETAIFVETEAEKVWENGENVHLNAVLKAYSCKQWENNSSMSIVSNLLIMNETTRKYIKPKNVCHSHNNRRQFGVVVSEMGAMQIRIFSQVFLVSLMNTFAGFLYVYIQSIEVHQWMITFAEFACVTVSATLAGLLYFDRKRTRQTVCAQ</sequence>
<feature type="compositionally biased region" description="Basic and acidic residues" evidence="1">
    <location>
        <begin position="7"/>
        <end position="34"/>
    </location>
</feature>
<keyword evidence="2" id="KW-0472">Membrane</keyword>
<evidence type="ECO:0000256" key="1">
    <source>
        <dbReference type="SAM" id="MobiDB-lite"/>
    </source>
</evidence>
<keyword evidence="2" id="KW-0812">Transmembrane</keyword>
<evidence type="ECO:0000313" key="3">
    <source>
        <dbReference type="Proteomes" id="UP000050741"/>
    </source>
</evidence>
<feature type="region of interest" description="Disordered" evidence="1">
    <location>
        <begin position="1"/>
        <end position="40"/>
    </location>
</feature>
<accession>A0A183BV10</accession>